<dbReference type="Gene3D" id="1.10.8.260">
    <property type="entry name" value="HI0933 insert domain-like"/>
    <property type="match status" value="1"/>
</dbReference>
<dbReference type="SUPFAM" id="SSF51905">
    <property type="entry name" value="FAD/NAD(P)-binding domain"/>
    <property type="match status" value="1"/>
</dbReference>
<dbReference type="InterPro" id="IPR004792">
    <property type="entry name" value="BaiN-like"/>
</dbReference>
<proteinExistence type="predicted"/>
<keyword evidence="8" id="KW-1185">Reference proteome</keyword>
<feature type="transmembrane region" description="Helical" evidence="4">
    <location>
        <begin position="6"/>
        <end position="26"/>
    </location>
</feature>
<evidence type="ECO:0000256" key="2">
    <source>
        <dbReference type="ARBA" id="ARBA00022630"/>
    </source>
</evidence>
<dbReference type="InterPro" id="IPR055178">
    <property type="entry name" value="RsdA/BaiN/AoA(So)-like_dom"/>
</dbReference>
<sequence>MEKHMIYDIGIIGAGASGMMAAVAAYREGLRICLFEHNDKPGKKILVTGNGKCNITNLNMTPECYNSNSDGSYFSVIKNFGPAELISFFKKIGLYTRDKDGYIYPFSEQAVSVLDALKNEISRLRIDLFTGINIKEIKKGFVIFSDKGEFNVRKLIIACGSKAMPVTGSDGSGYDFAKQFSHHIVDVIPALVQIKCREKFFKELAGIRTKATVTVTDKAVKVVGDSGELQLTEYGISGIPVFQVSRHIKRLSDKGNDVKVHINFMPGYSTKTVKGMVHNIFSHNRKLDPVTALNGLLNKKLALVLVKNTTIDRGKSCGEITETQTEELVRNIIDFTVTPYDTNGFDNAQVCAGGVNLDEINLNTMESRLVKNLYFAGEILDVDGKCGGYNLQWAFSSGYLAGISAGKE</sequence>
<dbReference type="Proteomes" id="UP000006238">
    <property type="component" value="Unassembled WGS sequence"/>
</dbReference>
<dbReference type="InterPro" id="IPR057661">
    <property type="entry name" value="RsdA/BaiN/AoA(So)_Rossmann"/>
</dbReference>
<dbReference type="PRINTS" id="PR00368">
    <property type="entry name" value="FADPNR"/>
</dbReference>
<dbReference type="Pfam" id="PF03486">
    <property type="entry name" value="HI0933_like"/>
    <property type="match status" value="1"/>
</dbReference>
<dbReference type="PRINTS" id="PR00411">
    <property type="entry name" value="PNDRDTASEI"/>
</dbReference>
<dbReference type="NCBIfam" id="TIGR00275">
    <property type="entry name" value="aminoacetone oxidase family FAD-binding enzyme"/>
    <property type="match status" value="1"/>
</dbReference>
<keyword evidence="2" id="KW-0285">Flavoprotein</keyword>
<evidence type="ECO:0000256" key="3">
    <source>
        <dbReference type="ARBA" id="ARBA00022827"/>
    </source>
</evidence>
<reference evidence="7 8" key="1">
    <citation type="submission" date="2010-02" db="EMBL/GenBank/DDBJ databases">
        <authorList>
            <person name="Weinstock G."/>
            <person name="Sodergren E."/>
            <person name="Clifton S."/>
            <person name="Fulton L."/>
            <person name="Fulton B."/>
            <person name="Courtney L."/>
            <person name="Fronick C."/>
            <person name="Harrison M."/>
            <person name="Strong C."/>
            <person name="Farmer C."/>
            <person name="Delahaunty K."/>
            <person name="Markovic C."/>
            <person name="Hall O."/>
            <person name="Minx P."/>
            <person name="Tomlinson C."/>
            <person name="Mitreva M."/>
            <person name="Nelson J."/>
            <person name="Hou S."/>
            <person name="Wollam A."/>
            <person name="Pepin K.H."/>
            <person name="Johnson M."/>
            <person name="Bhonagiri V."/>
            <person name="Zhang X."/>
            <person name="Suruliraj S."/>
            <person name="Warren W."/>
            <person name="Chinwalla A."/>
            <person name="Mardis E.R."/>
            <person name="Wilson R.K."/>
        </authorList>
    </citation>
    <scope>NUCLEOTIDE SEQUENCE [LARGE SCALE GENOMIC DNA]</scope>
    <source>
        <strain evidence="7 8">DSM 2876</strain>
    </source>
</reference>
<dbReference type="EMBL" id="ABWN01000030">
    <property type="protein sequence ID" value="EFF68206.1"/>
    <property type="molecule type" value="Genomic_DNA"/>
</dbReference>
<dbReference type="PANTHER" id="PTHR42887:SF2">
    <property type="entry name" value="OS12G0638800 PROTEIN"/>
    <property type="match status" value="1"/>
</dbReference>
<keyword evidence="4" id="KW-1133">Transmembrane helix</keyword>
<feature type="domain" description="RsdA/BaiN/AoA(So)-like insert" evidence="6">
    <location>
        <begin position="189"/>
        <end position="350"/>
    </location>
</feature>
<dbReference type="HOGENOM" id="CLU_025174_3_1_9"/>
<dbReference type="Gene3D" id="3.50.50.60">
    <property type="entry name" value="FAD/NAD(P)-binding domain"/>
    <property type="match status" value="1"/>
</dbReference>
<evidence type="ECO:0000313" key="7">
    <source>
        <dbReference type="EMBL" id="EFF68206.1"/>
    </source>
</evidence>
<comment type="cofactor">
    <cofactor evidence="1">
        <name>FAD</name>
        <dbReference type="ChEBI" id="CHEBI:57692"/>
    </cofactor>
</comment>
<protein>
    <submittedName>
        <fullName evidence="7">Flavoprotein family protein</fullName>
    </submittedName>
</protein>
<accession>D4S058</accession>
<evidence type="ECO:0000259" key="6">
    <source>
        <dbReference type="Pfam" id="PF22780"/>
    </source>
</evidence>
<dbReference type="InterPro" id="IPR023166">
    <property type="entry name" value="BaiN-like_dom_sf"/>
</dbReference>
<name>D4S058_9FIRM</name>
<keyword evidence="3" id="KW-0274">FAD</keyword>
<evidence type="ECO:0000313" key="8">
    <source>
        <dbReference type="Proteomes" id="UP000006238"/>
    </source>
</evidence>
<keyword evidence="4" id="KW-0812">Transmembrane</keyword>
<feature type="domain" description="RsdA/BaiN/AoA(So)-like Rossmann fold-like" evidence="5">
    <location>
        <begin position="8"/>
        <end position="402"/>
    </location>
</feature>
<dbReference type="PANTHER" id="PTHR42887">
    <property type="entry name" value="OS12G0638800 PROTEIN"/>
    <property type="match status" value="1"/>
</dbReference>
<evidence type="ECO:0000256" key="4">
    <source>
        <dbReference type="SAM" id="Phobius"/>
    </source>
</evidence>
<dbReference type="AlphaFoldDB" id="D4S058"/>
<comment type="caution">
    <text evidence="7">The sequence shown here is derived from an EMBL/GenBank/DDBJ whole genome shotgun (WGS) entry which is preliminary data.</text>
</comment>
<keyword evidence="4" id="KW-0472">Membrane</keyword>
<dbReference type="STRING" id="45851.BHV86_10365"/>
<evidence type="ECO:0000256" key="1">
    <source>
        <dbReference type="ARBA" id="ARBA00001974"/>
    </source>
</evidence>
<dbReference type="Pfam" id="PF22780">
    <property type="entry name" value="HI0933_like_1st"/>
    <property type="match status" value="1"/>
</dbReference>
<organism evidence="7 8">
    <name type="scientific">Eshraghiella crossota DSM 2876</name>
    <dbReference type="NCBI Taxonomy" id="511680"/>
    <lineage>
        <taxon>Bacteria</taxon>
        <taxon>Bacillati</taxon>
        <taxon>Bacillota</taxon>
        <taxon>Clostridia</taxon>
        <taxon>Lachnospirales</taxon>
        <taxon>Lachnospiraceae</taxon>
        <taxon>Eshraghiella</taxon>
    </lineage>
</organism>
<dbReference type="eggNOG" id="COG2081">
    <property type="taxonomic scope" value="Bacteria"/>
</dbReference>
<evidence type="ECO:0000259" key="5">
    <source>
        <dbReference type="Pfam" id="PF03486"/>
    </source>
</evidence>
<dbReference type="SUPFAM" id="SSF160996">
    <property type="entry name" value="HI0933 insert domain-like"/>
    <property type="match status" value="1"/>
</dbReference>
<dbReference type="InterPro" id="IPR036188">
    <property type="entry name" value="FAD/NAD-bd_sf"/>
</dbReference>
<dbReference type="Gene3D" id="2.40.30.10">
    <property type="entry name" value="Translation factors"/>
    <property type="match status" value="1"/>
</dbReference>
<gene>
    <name evidence="7" type="ORF">BUTYVIB_01474</name>
</gene>